<dbReference type="EMBL" id="JARZFX010000021">
    <property type="protein sequence ID" value="MEC5425850.1"/>
    <property type="molecule type" value="Genomic_DNA"/>
</dbReference>
<keyword evidence="1" id="KW-0472">Membrane</keyword>
<proteinExistence type="predicted"/>
<keyword evidence="1" id="KW-1133">Transmembrane helix</keyword>
<dbReference type="Proteomes" id="UP001335737">
    <property type="component" value="Unassembled WGS sequence"/>
</dbReference>
<evidence type="ECO:0000256" key="1">
    <source>
        <dbReference type="SAM" id="Phobius"/>
    </source>
</evidence>
<accession>A0ABU6KLR5</accession>
<sequence length="121" mass="13742">MLSAIDRINIGDMIFQLIFFIVIIAVITLLSSKGQRKREYKQDKEIKGLKIIRIILSVITLLLAGYGFLADNFFLQPLMIFFLGLLILVMGLDEFNKGKKGFGYLCIAIAIFISIQSFFLN</sequence>
<organism evidence="2 3">
    <name type="scientific">Virgibacillus tibetensis</name>
    <dbReference type="NCBI Taxonomy" id="3042313"/>
    <lineage>
        <taxon>Bacteria</taxon>
        <taxon>Bacillati</taxon>
        <taxon>Bacillota</taxon>
        <taxon>Bacilli</taxon>
        <taxon>Bacillales</taxon>
        <taxon>Bacillaceae</taxon>
        <taxon>Virgibacillus</taxon>
    </lineage>
</organism>
<feature type="transmembrane region" description="Helical" evidence="1">
    <location>
        <begin position="13"/>
        <end position="30"/>
    </location>
</feature>
<evidence type="ECO:0008006" key="4">
    <source>
        <dbReference type="Google" id="ProtNLM"/>
    </source>
</evidence>
<reference evidence="2 3" key="1">
    <citation type="journal article" date="2024" name="Int. J. Syst. Evol. Microbiol.">
        <title>Virgibacillus tibetensis sp. nov., isolated from salt lake on the Tibetan Plateau of China.</title>
        <authorList>
            <person name="Phurbu D."/>
            <person name="Liu Z.-X."/>
            <person name="Wang R."/>
            <person name="Zheng Y.-Y."/>
            <person name="Liu H.-C."/>
            <person name="Zhou Y.-G."/>
            <person name="Yu Y.-J."/>
            <person name="Li A.-H."/>
        </authorList>
    </citation>
    <scope>NUCLEOTIDE SEQUENCE [LARGE SCALE GENOMIC DNA]</scope>
    <source>
        <strain evidence="2 3">C22-A2</strain>
    </source>
</reference>
<dbReference type="RefSeq" id="WP_327609384.1">
    <property type="nucleotide sequence ID" value="NZ_JARZFX010000021.1"/>
</dbReference>
<feature type="transmembrane region" description="Helical" evidence="1">
    <location>
        <begin position="51"/>
        <end position="68"/>
    </location>
</feature>
<gene>
    <name evidence="2" type="ORF">QGM71_20560</name>
</gene>
<keyword evidence="3" id="KW-1185">Reference proteome</keyword>
<protein>
    <recommendedName>
        <fullName evidence="4">DUF3953 domain-containing protein</fullName>
    </recommendedName>
</protein>
<name>A0ABU6KLR5_9BACI</name>
<evidence type="ECO:0000313" key="3">
    <source>
        <dbReference type="Proteomes" id="UP001335737"/>
    </source>
</evidence>
<feature type="transmembrane region" description="Helical" evidence="1">
    <location>
        <begin position="74"/>
        <end position="92"/>
    </location>
</feature>
<keyword evidence="1" id="KW-0812">Transmembrane</keyword>
<comment type="caution">
    <text evidence="2">The sequence shown here is derived from an EMBL/GenBank/DDBJ whole genome shotgun (WGS) entry which is preliminary data.</text>
</comment>
<evidence type="ECO:0000313" key="2">
    <source>
        <dbReference type="EMBL" id="MEC5425850.1"/>
    </source>
</evidence>
<feature type="transmembrane region" description="Helical" evidence="1">
    <location>
        <begin position="101"/>
        <end position="120"/>
    </location>
</feature>